<evidence type="ECO:0000256" key="4">
    <source>
        <dbReference type="ARBA" id="ARBA00022475"/>
    </source>
</evidence>
<evidence type="ECO:0000256" key="5">
    <source>
        <dbReference type="ARBA" id="ARBA00022519"/>
    </source>
</evidence>
<dbReference type="PROSITE" id="PS51012">
    <property type="entry name" value="ABC_TM2"/>
    <property type="match status" value="1"/>
</dbReference>
<dbReference type="Pfam" id="PF01061">
    <property type="entry name" value="ABC2_membrane"/>
    <property type="match status" value="1"/>
</dbReference>
<sequence length="365" mass="41010">MRIAREPYKKTYTPGRLHAQLPSVLFSFTVYYAIAALRYARYITLCITLSLSVTLRCSYHAAYDDSAGITTTGGYVPNNQPSTSPRDAAQTAASAAEPTQTVSHSGTWSYAQARDLFIIQQLTSRDFKLKFRRSALGVLWSVLNPLLMMSVMALVFTNMLRFSSSDIPSFPLYIILGNIAFTLMADSTGSGMHSIVDNAALIKKVKINRFVFPIEKVLFGLVNFAISLIAVGIVMVVVGIIPSWQAAFLPVFMLYIGTFCVGLSLLLSALAVFFRDIMHLWTIVLTAWTYATPLFYPESILPHWLLSLEIANPMYHYVRYIREILLYARVPNLELNLWCIGFSLAALAIGWVVFARFERKFILYI</sequence>
<dbReference type="PANTHER" id="PTHR30413:SF8">
    <property type="entry name" value="TRANSPORT PERMEASE PROTEIN"/>
    <property type="match status" value="1"/>
</dbReference>
<keyword evidence="5" id="KW-0997">Cell inner membrane</keyword>
<keyword evidence="13" id="KW-1185">Reference proteome</keyword>
<keyword evidence="3 9" id="KW-0813">Transport</keyword>
<keyword evidence="7 9" id="KW-1133">Transmembrane helix</keyword>
<dbReference type="InterPro" id="IPR047817">
    <property type="entry name" value="ABC2_TM_bact-type"/>
</dbReference>
<organism evidence="12 13">
    <name type="scientific">Fannyhessea vaginae PB189-T1-4</name>
    <dbReference type="NCBI Taxonomy" id="866774"/>
    <lineage>
        <taxon>Bacteria</taxon>
        <taxon>Bacillati</taxon>
        <taxon>Actinomycetota</taxon>
        <taxon>Coriobacteriia</taxon>
        <taxon>Coriobacteriales</taxon>
        <taxon>Atopobiaceae</taxon>
        <taxon>Fannyhessea</taxon>
    </lineage>
</organism>
<evidence type="ECO:0000256" key="3">
    <source>
        <dbReference type="ARBA" id="ARBA00022448"/>
    </source>
</evidence>
<comment type="subcellular location">
    <subcellularLocation>
        <location evidence="1">Cell inner membrane</location>
        <topology evidence="1">Multi-pass membrane protein</topology>
    </subcellularLocation>
    <subcellularLocation>
        <location evidence="9">Cell membrane</location>
        <topology evidence="9">Multi-pass membrane protein</topology>
    </subcellularLocation>
</comment>
<evidence type="ECO:0000256" key="1">
    <source>
        <dbReference type="ARBA" id="ARBA00004429"/>
    </source>
</evidence>
<feature type="domain" description="ABC transmembrane type-2" evidence="11">
    <location>
        <begin position="136"/>
        <end position="357"/>
    </location>
</feature>
<evidence type="ECO:0000256" key="6">
    <source>
        <dbReference type="ARBA" id="ARBA00022692"/>
    </source>
</evidence>
<gene>
    <name evidence="12" type="ORF">HMPREF9248_1046</name>
</gene>
<keyword evidence="6 9" id="KW-0812">Transmembrane</keyword>
<protein>
    <recommendedName>
        <fullName evidence="9">Transport permease protein</fullName>
    </recommendedName>
</protein>
<dbReference type="Proteomes" id="UP000004431">
    <property type="component" value="Unassembled WGS sequence"/>
</dbReference>
<comment type="similarity">
    <text evidence="2 9">Belongs to the ABC-2 integral membrane protein family.</text>
</comment>
<dbReference type="InterPro" id="IPR013525">
    <property type="entry name" value="ABC2_TM"/>
</dbReference>
<evidence type="ECO:0000256" key="2">
    <source>
        <dbReference type="ARBA" id="ARBA00007783"/>
    </source>
</evidence>
<feature type="transmembrane region" description="Helical" evidence="9">
    <location>
        <begin position="335"/>
        <end position="354"/>
    </location>
</feature>
<evidence type="ECO:0000256" key="9">
    <source>
        <dbReference type="RuleBase" id="RU361157"/>
    </source>
</evidence>
<accession>A0ABN0B0C4</accession>
<evidence type="ECO:0000256" key="10">
    <source>
        <dbReference type="SAM" id="MobiDB-lite"/>
    </source>
</evidence>
<evidence type="ECO:0000256" key="8">
    <source>
        <dbReference type="ARBA" id="ARBA00023136"/>
    </source>
</evidence>
<comment type="caution">
    <text evidence="12">The sequence shown here is derived from an EMBL/GenBank/DDBJ whole genome shotgun (WGS) entry which is preliminary data.</text>
</comment>
<feature type="region of interest" description="Disordered" evidence="10">
    <location>
        <begin position="74"/>
        <end position="99"/>
    </location>
</feature>
<keyword evidence="8 9" id="KW-0472">Membrane</keyword>
<feature type="transmembrane region" description="Helical" evidence="9">
    <location>
        <begin position="280"/>
        <end position="296"/>
    </location>
</feature>
<feature type="transmembrane region" description="Helical" evidence="9">
    <location>
        <begin position="217"/>
        <end position="241"/>
    </location>
</feature>
<name>A0ABN0B0C4_9ACTN</name>
<evidence type="ECO:0000313" key="13">
    <source>
        <dbReference type="Proteomes" id="UP000004431"/>
    </source>
</evidence>
<feature type="transmembrane region" description="Helical" evidence="9">
    <location>
        <begin position="135"/>
        <end position="160"/>
    </location>
</feature>
<feature type="compositionally biased region" description="Polar residues" evidence="10">
    <location>
        <begin position="74"/>
        <end position="85"/>
    </location>
</feature>
<feature type="transmembrane region" description="Helical" evidence="9">
    <location>
        <begin position="172"/>
        <end position="196"/>
    </location>
</feature>
<keyword evidence="4 9" id="KW-1003">Cell membrane</keyword>
<dbReference type="PANTHER" id="PTHR30413">
    <property type="entry name" value="INNER MEMBRANE TRANSPORT PERMEASE"/>
    <property type="match status" value="1"/>
</dbReference>
<feature type="transmembrane region" description="Helical" evidence="9">
    <location>
        <begin position="247"/>
        <end position="273"/>
    </location>
</feature>
<evidence type="ECO:0000256" key="7">
    <source>
        <dbReference type="ARBA" id="ARBA00022989"/>
    </source>
</evidence>
<proteinExistence type="inferred from homology"/>
<evidence type="ECO:0000313" key="12">
    <source>
        <dbReference type="EMBL" id="EFL44207.1"/>
    </source>
</evidence>
<dbReference type="EMBL" id="AEDQ01000017">
    <property type="protein sequence ID" value="EFL44207.1"/>
    <property type="molecule type" value="Genomic_DNA"/>
</dbReference>
<reference evidence="12 13" key="1">
    <citation type="submission" date="2010-08" db="EMBL/GenBank/DDBJ databases">
        <authorList>
            <person name="Durkin A.S."/>
            <person name="Madupu R."/>
            <person name="Torralba M."/>
            <person name="Gillis M."/>
            <person name="Methe B."/>
            <person name="Sutton G."/>
            <person name="Nelson K.E."/>
        </authorList>
    </citation>
    <scope>NUCLEOTIDE SEQUENCE [LARGE SCALE GENOMIC DNA]</scope>
    <source>
        <strain evidence="12 13">PB189-T1-4</strain>
    </source>
</reference>
<evidence type="ECO:0000259" key="11">
    <source>
        <dbReference type="PROSITE" id="PS51012"/>
    </source>
</evidence>